<evidence type="ECO:0000256" key="8">
    <source>
        <dbReference type="ARBA" id="ARBA00048366"/>
    </source>
</evidence>
<evidence type="ECO:0000256" key="4">
    <source>
        <dbReference type="ARBA" id="ARBA00022694"/>
    </source>
</evidence>
<keyword evidence="12" id="KW-1185">Reference proteome</keyword>
<dbReference type="InterPro" id="IPR017945">
    <property type="entry name" value="DHBP_synth_RibB-like_a/b_dom"/>
</dbReference>
<evidence type="ECO:0000256" key="2">
    <source>
        <dbReference type="ARBA" id="ARBA00022490"/>
    </source>
</evidence>
<protein>
    <recommendedName>
        <fullName evidence="9">Threonylcarbamoyl-AMP synthase</fullName>
        <shortName evidence="9">TC-AMP synthase</shortName>
        <ecNumber evidence="9">2.7.7.87</ecNumber>
    </recommendedName>
    <alternativeName>
        <fullName evidence="9">L-threonylcarbamoyladenylate synthase</fullName>
    </alternativeName>
    <alternativeName>
        <fullName evidence="9">t(6)A37 threonylcarbamoyladenosine biosynthesis protein TsaC</fullName>
    </alternativeName>
    <alternativeName>
        <fullName evidence="9">tRNA threonylcarbamoyladenosine biosynthesis protein TsaC</fullName>
    </alternativeName>
</protein>
<dbReference type="InterPro" id="IPR023535">
    <property type="entry name" value="TC-AMP_synthase"/>
</dbReference>
<dbReference type="EC" id="2.7.7.87" evidence="9"/>
<comment type="function">
    <text evidence="9">Required for the formation of a threonylcarbamoyl group on adenosine at position 37 (t(6)A37) in tRNAs that read codons beginning with adenine. Catalyzes the conversion of L-threonine, HCO(3)(-)/CO(2) and ATP to give threonylcarbamoyl-AMP (TC-AMP) as the acyladenylate intermediate, with the release of diphosphate.</text>
</comment>
<evidence type="ECO:0000313" key="11">
    <source>
        <dbReference type="EMBL" id="MDC8829134.1"/>
    </source>
</evidence>
<dbReference type="InterPro" id="IPR006070">
    <property type="entry name" value="Sua5-like_dom"/>
</dbReference>
<dbReference type="PANTHER" id="PTHR17490">
    <property type="entry name" value="SUA5"/>
    <property type="match status" value="1"/>
</dbReference>
<evidence type="ECO:0000256" key="1">
    <source>
        <dbReference type="ARBA" id="ARBA00004496"/>
    </source>
</evidence>
<dbReference type="SUPFAM" id="SSF55821">
    <property type="entry name" value="YrdC/RibB"/>
    <property type="match status" value="1"/>
</dbReference>
<dbReference type="RefSeq" id="WP_273637507.1">
    <property type="nucleotide sequence ID" value="NZ_JAQQXP010000001.1"/>
</dbReference>
<keyword evidence="6 9" id="KW-0547">Nucleotide-binding</keyword>
<comment type="subcellular location">
    <subcellularLocation>
        <location evidence="1 9">Cytoplasm</location>
    </subcellularLocation>
</comment>
<evidence type="ECO:0000259" key="10">
    <source>
        <dbReference type="PROSITE" id="PS51163"/>
    </source>
</evidence>
<evidence type="ECO:0000256" key="3">
    <source>
        <dbReference type="ARBA" id="ARBA00022679"/>
    </source>
</evidence>
<dbReference type="PROSITE" id="PS51163">
    <property type="entry name" value="YRDC"/>
    <property type="match status" value="1"/>
</dbReference>
<keyword evidence="4 9" id="KW-0819">tRNA processing</keyword>
<evidence type="ECO:0000313" key="12">
    <source>
        <dbReference type="Proteomes" id="UP001218788"/>
    </source>
</evidence>
<reference evidence="11 12" key="1">
    <citation type="submission" date="2022-10" db="EMBL/GenBank/DDBJ databases">
        <title>Alteromonas sp. chi3 Genome sequencing.</title>
        <authorList>
            <person name="Park S."/>
        </authorList>
    </citation>
    <scope>NUCLEOTIDE SEQUENCE [LARGE SCALE GENOMIC DNA]</scope>
    <source>
        <strain evidence="12">chi3</strain>
    </source>
</reference>
<evidence type="ECO:0000256" key="6">
    <source>
        <dbReference type="ARBA" id="ARBA00022741"/>
    </source>
</evidence>
<feature type="domain" description="YrdC-like" evidence="10">
    <location>
        <begin position="5"/>
        <end position="187"/>
    </location>
</feature>
<dbReference type="Gene3D" id="3.90.870.10">
    <property type="entry name" value="DHBP synthase"/>
    <property type="match status" value="1"/>
</dbReference>
<keyword evidence="2 9" id="KW-0963">Cytoplasm</keyword>
<dbReference type="HAMAP" id="MF_01852">
    <property type="entry name" value="TsaC"/>
    <property type="match status" value="1"/>
</dbReference>
<dbReference type="InterPro" id="IPR050156">
    <property type="entry name" value="TC-AMP_synthase_SUA5"/>
</dbReference>
<evidence type="ECO:0000256" key="9">
    <source>
        <dbReference type="HAMAP-Rule" id="MF_01852"/>
    </source>
</evidence>
<name>A0ABT5KY79_9ALTE</name>
<keyword evidence="5 9" id="KW-0548">Nucleotidyltransferase</keyword>
<proteinExistence type="inferred from homology"/>
<keyword evidence="3 9" id="KW-0808">Transferase</keyword>
<dbReference type="PANTHER" id="PTHR17490:SF18">
    <property type="entry name" value="THREONYLCARBAMOYL-AMP SYNTHASE"/>
    <property type="match status" value="1"/>
</dbReference>
<keyword evidence="7 9" id="KW-0067">ATP-binding</keyword>
<sequence length="187" mass="20195">MSVESVHQDTDIEAFENGQLLVYPTEAVMGIGCDPNNEDAVMALLDLKQRPVEKGLILLAANYSQLLPYVNDNAIPQDKRFSIFSCWPGPVTWLLPKSATAPGWITGEHEAIAVRVTAHQGARALCEKLGRPIVSTSANLTGQAPAVTQQQARAYFGDRVHYIDGEVGGAQQPSTIRDALSGAIIRN</sequence>
<evidence type="ECO:0000256" key="5">
    <source>
        <dbReference type="ARBA" id="ARBA00022695"/>
    </source>
</evidence>
<accession>A0ABT5KY79</accession>
<gene>
    <name evidence="9" type="primary">tsaC</name>
    <name evidence="11" type="ORF">OIK42_00035</name>
</gene>
<comment type="similarity">
    <text evidence="9">Belongs to the SUA5 family. TsaC subfamily.</text>
</comment>
<dbReference type="Proteomes" id="UP001218788">
    <property type="component" value="Unassembled WGS sequence"/>
</dbReference>
<organism evidence="11 12">
    <name type="scientific">Alteromonas gilva</name>
    <dbReference type="NCBI Taxonomy" id="2987522"/>
    <lineage>
        <taxon>Bacteria</taxon>
        <taxon>Pseudomonadati</taxon>
        <taxon>Pseudomonadota</taxon>
        <taxon>Gammaproteobacteria</taxon>
        <taxon>Alteromonadales</taxon>
        <taxon>Alteromonadaceae</taxon>
        <taxon>Alteromonas/Salinimonas group</taxon>
        <taxon>Alteromonas</taxon>
    </lineage>
</organism>
<evidence type="ECO:0000256" key="7">
    <source>
        <dbReference type="ARBA" id="ARBA00022840"/>
    </source>
</evidence>
<comment type="catalytic activity">
    <reaction evidence="8 9">
        <text>L-threonine + hydrogencarbonate + ATP = L-threonylcarbamoyladenylate + diphosphate + H2O</text>
        <dbReference type="Rhea" id="RHEA:36407"/>
        <dbReference type="ChEBI" id="CHEBI:15377"/>
        <dbReference type="ChEBI" id="CHEBI:17544"/>
        <dbReference type="ChEBI" id="CHEBI:30616"/>
        <dbReference type="ChEBI" id="CHEBI:33019"/>
        <dbReference type="ChEBI" id="CHEBI:57926"/>
        <dbReference type="ChEBI" id="CHEBI:73682"/>
        <dbReference type="EC" id="2.7.7.87"/>
    </reaction>
</comment>
<dbReference type="EMBL" id="JAQQXP010000001">
    <property type="protein sequence ID" value="MDC8829134.1"/>
    <property type="molecule type" value="Genomic_DNA"/>
</dbReference>
<dbReference type="Pfam" id="PF01300">
    <property type="entry name" value="Sua5_yciO_yrdC"/>
    <property type="match status" value="1"/>
</dbReference>
<comment type="caution">
    <text evidence="11">The sequence shown here is derived from an EMBL/GenBank/DDBJ whole genome shotgun (WGS) entry which is preliminary data.</text>
</comment>